<dbReference type="Pfam" id="PF05532">
    <property type="entry name" value="CsbD"/>
    <property type="match status" value="1"/>
</dbReference>
<evidence type="ECO:0000313" key="5">
    <source>
        <dbReference type="Proteomes" id="UP000437638"/>
    </source>
</evidence>
<proteinExistence type="inferred from homology"/>
<dbReference type="AlphaFoldDB" id="A0A7X3GY76"/>
<feature type="domain" description="CsbD-like" evidence="3">
    <location>
        <begin position="4"/>
        <end position="55"/>
    </location>
</feature>
<dbReference type="InterPro" id="IPR008462">
    <property type="entry name" value="CsbD"/>
</dbReference>
<comment type="caution">
    <text evidence="4">The sequence shown here is derived from an EMBL/GenBank/DDBJ whole genome shotgun (WGS) entry which is preliminary data.</text>
</comment>
<dbReference type="Gene3D" id="1.10.1470.10">
    <property type="entry name" value="YjbJ"/>
    <property type="match status" value="1"/>
</dbReference>
<dbReference type="PIRSF" id="PIRSF039008">
    <property type="entry name" value="YjbJ"/>
    <property type="match status" value="1"/>
</dbReference>
<dbReference type="EMBL" id="WTKP01000002">
    <property type="protein sequence ID" value="MWJ27107.1"/>
    <property type="molecule type" value="Genomic_DNA"/>
</dbReference>
<reference evidence="4 5" key="1">
    <citation type="submission" date="2019-12" db="EMBL/GenBank/DDBJ databases">
        <title>Halomonas rutogse sp. nov. isolated from two lakes on Tibetan Plateau.</title>
        <authorList>
            <person name="Gao P."/>
        </authorList>
    </citation>
    <scope>NUCLEOTIDE SEQUENCE [LARGE SCALE GENOMIC DNA]</scope>
    <source>
        <strain evidence="4 5">ZH2S</strain>
    </source>
</reference>
<name>A0A7X3GY76_9GAMM</name>
<evidence type="ECO:0000313" key="4">
    <source>
        <dbReference type="EMBL" id="MWJ27107.1"/>
    </source>
</evidence>
<dbReference type="Proteomes" id="UP000437638">
    <property type="component" value="Unassembled WGS sequence"/>
</dbReference>
<dbReference type="PANTHER" id="PTHR34977:SF1">
    <property type="entry name" value="UPF0337 PROTEIN YJBJ"/>
    <property type="match status" value="1"/>
</dbReference>
<comment type="similarity">
    <text evidence="1">Belongs to the UPF0337 (CsbD) family.</text>
</comment>
<evidence type="ECO:0000256" key="1">
    <source>
        <dbReference type="ARBA" id="ARBA00009129"/>
    </source>
</evidence>
<organism evidence="4 5">
    <name type="scientific">Vreelandella zhuhanensis</name>
    <dbReference type="NCBI Taxonomy" id="2684210"/>
    <lineage>
        <taxon>Bacteria</taxon>
        <taxon>Pseudomonadati</taxon>
        <taxon>Pseudomonadota</taxon>
        <taxon>Gammaproteobacteria</taxon>
        <taxon>Oceanospirillales</taxon>
        <taxon>Halomonadaceae</taxon>
        <taxon>Vreelandella</taxon>
    </lineage>
</organism>
<dbReference type="InterPro" id="IPR050423">
    <property type="entry name" value="UPF0337_stress_rsp"/>
</dbReference>
<dbReference type="InterPro" id="IPR036629">
    <property type="entry name" value="YjbJ_sf"/>
</dbReference>
<keyword evidence="5" id="KW-1185">Reference proteome</keyword>
<gene>
    <name evidence="4" type="ORF">GPM19_02620</name>
</gene>
<dbReference type="InterPro" id="IPR026042">
    <property type="entry name" value="YjbJ"/>
</dbReference>
<evidence type="ECO:0000259" key="3">
    <source>
        <dbReference type="Pfam" id="PF05532"/>
    </source>
</evidence>
<dbReference type="SUPFAM" id="SSF69047">
    <property type="entry name" value="Hypothetical protein YjbJ"/>
    <property type="match status" value="1"/>
</dbReference>
<evidence type="ECO:0000256" key="2">
    <source>
        <dbReference type="SAM" id="MobiDB-lite"/>
    </source>
</evidence>
<sequence>MNWDQVEGKWTELKGKARASWGELTDDDLDQIDGKREQLVGKLQQKYGLAREEADKQADEWAKDLDKET</sequence>
<feature type="compositionally biased region" description="Basic and acidic residues" evidence="2">
    <location>
        <begin position="49"/>
        <end position="69"/>
    </location>
</feature>
<accession>A0A7X3GY76</accession>
<dbReference type="PANTHER" id="PTHR34977">
    <property type="entry name" value="UPF0337 PROTEIN YJBJ"/>
    <property type="match status" value="1"/>
</dbReference>
<feature type="region of interest" description="Disordered" evidence="2">
    <location>
        <begin position="48"/>
        <end position="69"/>
    </location>
</feature>
<protein>
    <submittedName>
        <fullName evidence="4">CsbD family protein</fullName>
    </submittedName>
</protein>
<dbReference type="RefSeq" id="WP_160417338.1">
    <property type="nucleotide sequence ID" value="NZ_WTKP01000002.1"/>
</dbReference>